<accession>A0A3E0X2M2</accession>
<dbReference type="InterPro" id="IPR043128">
    <property type="entry name" value="Rev_trsase/Diguanyl_cyclase"/>
</dbReference>
<dbReference type="NCBIfam" id="TIGR00254">
    <property type="entry name" value="GGDEF"/>
    <property type="match status" value="1"/>
</dbReference>
<dbReference type="InterPro" id="IPR035965">
    <property type="entry name" value="PAS-like_dom_sf"/>
</dbReference>
<dbReference type="CDD" id="cd00130">
    <property type="entry name" value="PAS"/>
    <property type="match status" value="1"/>
</dbReference>
<gene>
    <name evidence="4" type="ORF">CAL65_03030</name>
</gene>
<dbReference type="Proteomes" id="UP000256763">
    <property type="component" value="Unassembled WGS sequence"/>
</dbReference>
<comment type="caution">
    <text evidence="4">The sequence shown here is derived from an EMBL/GenBank/DDBJ whole genome shotgun (WGS) entry which is preliminary data.</text>
</comment>
<dbReference type="SUPFAM" id="SSF55785">
    <property type="entry name" value="PYP-like sensor domain (PAS domain)"/>
    <property type="match status" value="1"/>
</dbReference>
<dbReference type="RefSeq" id="WP_116300911.1">
    <property type="nucleotide sequence ID" value="NZ_NFZV01000002.1"/>
</dbReference>
<evidence type="ECO:0000313" key="5">
    <source>
        <dbReference type="Proteomes" id="UP000256763"/>
    </source>
</evidence>
<dbReference type="EC" id="2.7.7.65" evidence="1"/>
<dbReference type="InterPro" id="IPR029787">
    <property type="entry name" value="Nucleotide_cyclase"/>
</dbReference>
<reference evidence="5" key="1">
    <citation type="submission" date="2017-05" db="EMBL/GenBank/DDBJ databases">
        <authorList>
            <person name="Sharma S."/>
            <person name="Sidhu C."/>
            <person name="Pinnaka A.K."/>
        </authorList>
    </citation>
    <scope>NUCLEOTIDE SEQUENCE [LARGE SCALE GENOMIC DNA]</scope>
    <source>
        <strain evidence="5">AK93</strain>
    </source>
</reference>
<dbReference type="SMART" id="SM00267">
    <property type="entry name" value="GGDEF"/>
    <property type="match status" value="1"/>
</dbReference>
<protein>
    <recommendedName>
        <fullName evidence="1">diguanylate cyclase</fullName>
        <ecNumber evidence="1">2.7.7.65</ecNumber>
    </recommendedName>
</protein>
<comment type="catalytic activity">
    <reaction evidence="2">
        <text>2 GTP = 3',3'-c-di-GMP + 2 diphosphate</text>
        <dbReference type="Rhea" id="RHEA:24898"/>
        <dbReference type="ChEBI" id="CHEBI:33019"/>
        <dbReference type="ChEBI" id="CHEBI:37565"/>
        <dbReference type="ChEBI" id="CHEBI:58805"/>
        <dbReference type="EC" id="2.7.7.65"/>
    </reaction>
</comment>
<dbReference type="PANTHER" id="PTHR45138">
    <property type="entry name" value="REGULATORY COMPONENTS OF SENSORY TRANSDUCTION SYSTEM"/>
    <property type="match status" value="1"/>
</dbReference>
<evidence type="ECO:0000256" key="2">
    <source>
        <dbReference type="ARBA" id="ARBA00034247"/>
    </source>
</evidence>
<dbReference type="GO" id="GO:0005886">
    <property type="term" value="C:plasma membrane"/>
    <property type="evidence" value="ECO:0007669"/>
    <property type="project" value="TreeGrafter"/>
</dbReference>
<dbReference type="Gene3D" id="3.30.70.270">
    <property type="match status" value="1"/>
</dbReference>
<organism evidence="4 5">
    <name type="scientific">Alkalilimnicola ehrlichii</name>
    <dbReference type="NCBI Taxonomy" id="351052"/>
    <lineage>
        <taxon>Bacteria</taxon>
        <taxon>Pseudomonadati</taxon>
        <taxon>Pseudomonadota</taxon>
        <taxon>Gammaproteobacteria</taxon>
        <taxon>Chromatiales</taxon>
        <taxon>Ectothiorhodospiraceae</taxon>
        <taxon>Alkalilimnicola</taxon>
    </lineage>
</organism>
<dbReference type="OrthoDB" id="9812260at2"/>
<dbReference type="PANTHER" id="PTHR45138:SF9">
    <property type="entry name" value="DIGUANYLATE CYCLASE DGCM-RELATED"/>
    <property type="match status" value="1"/>
</dbReference>
<dbReference type="GO" id="GO:0052621">
    <property type="term" value="F:diguanylate cyclase activity"/>
    <property type="evidence" value="ECO:0007669"/>
    <property type="project" value="UniProtKB-EC"/>
</dbReference>
<dbReference type="SUPFAM" id="SSF55073">
    <property type="entry name" value="Nucleotide cyclase"/>
    <property type="match status" value="1"/>
</dbReference>
<dbReference type="Pfam" id="PF00990">
    <property type="entry name" value="GGDEF"/>
    <property type="match status" value="1"/>
</dbReference>
<dbReference type="GO" id="GO:0043709">
    <property type="term" value="P:cell adhesion involved in single-species biofilm formation"/>
    <property type="evidence" value="ECO:0007669"/>
    <property type="project" value="TreeGrafter"/>
</dbReference>
<sequence>MRTSANAPAQEALLNNITAALSLSIWILDSDGRFVEQVGKSNAEVDPFTRSPQGQRLDQLLPRETVAEGSAALRAALIDGATQTLSYRRPADDTKPERWFELQLTPLPPTTDTRAPRLSCLIRDVSGYKSLQNDLEAARVLDPLTGVHNQRHFMSVLDAEIKRQERYKEPVSLLLLEVEHFEAFREAYGEETVNSCLQEVARLIRQQLRHSDILARLEEAEFGILLINTPLGLAKEVAERVRRRIARTPVTLRNKTLRLTVTGGVTAHREGDSASSLLWRTEEALFHSETEGRSGIRVT</sequence>
<dbReference type="InterPro" id="IPR000014">
    <property type="entry name" value="PAS"/>
</dbReference>
<name>A0A3E0X2M2_9GAMM</name>
<keyword evidence="5" id="KW-1185">Reference proteome</keyword>
<feature type="domain" description="GGDEF" evidence="3">
    <location>
        <begin position="169"/>
        <end position="299"/>
    </location>
</feature>
<dbReference type="EMBL" id="NFZW01000002">
    <property type="protein sequence ID" value="RFA38891.1"/>
    <property type="molecule type" value="Genomic_DNA"/>
</dbReference>
<evidence type="ECO:0000259" key="3">
    <source>
        <dbReference type="PROSITE" id="PS50887"/>
    </source>
</evidence>
<dbReference type="PROSITE" id="PS50887">
    <property type="entry name" value="GGDEF"/>
    <property type="match status" value="1"/>
</dbReference>
<evidence type="ECO:0000313" key="4">
    <source>
        <dbReference type="EMBL" id="RFA38891.1"/>
    </source>
</evidence>
<proteinExistence type="predicted"/>
<dbReference type="Gene3D" id="3.30.450.20">
    <property type="entry name" value="PAS domain"/>
    <property type="match status" value="1"/>
</dbReference>
<dbReference type="GO" id="GO:1902201">
    <property type="term" value="P:negative regulation of bacterial-type flagellum-dependent cell motility"/>
    <property type="evidence" value="ECO:0007669"/>
    <property type="project" value="TreeGrafter"/>
</dbReference>
<dbReference type="InterPro" id="IPR050469">
    <property type="entry name" value="Diguanylate_Cyclase"/>
</dbReference>
<dbReference type="CDD" id="cd01949">
    <property type="entry name" value="GGDEF"/>
    <property type="match status" value="1"/>
</dbReference>
<evidence type="ECO:0000256" key="1">
    <source>
        <dbReference type="ARBA" id="ARBA00012528"/>
    </source>
</evidence>
<dbReference type="AlphaFoldDB" id="A0A3E0X2M2"/>
<dbReference type="InterPro" id="IPR000160">
    <property type="entry name" value="GGDEF_dom"/>
</dbReference>